<reference evidence="1" key="1">
    <citation type="submission" date="2021-01" db="EMBL/GenBank/DDBJ databases">
        <authorList>
            <consortium name="Genoscope - CEA"/>
            <person name="William W."/>
        </authorList>
    </citation>
    <scope>NUCLEOTIDE SEQUENCE</scope>
</reference>
<protein>
    <submittedName>
        <fullName evidence="1">Uncharacterized protein</fullName>
    </submittedName>
</protein>
<evidence type="ECO:0000313" key="1">
    <source>
        <dbReference type="EMBL" id="CAD8121375.1"/>
    </source>
</evidence>
<sequence length="241" mass="28274">MTEEDICLNIQQGECKKNDGNLREIFNVLSTFNNPYILYNEKYLKLKKLLDEQDSDQGMQNILGQDLFNNENDYYQEFQNLEQMIKSNNMIEVEKDVIQRKIAQQLVNEYQAQLKLNENQLFGLIYSHKNNEKFGNFLIMKNQQIESLEQVQAEREVTTLFKDNELTKLCAILGYAEFFNDEREKQVSALSLNGSLYLLKFDNQRELISCLDYVNGQASSIRIQDIAVKNSEGVRYFLIKQ</sequence>
<organism evidence="1 2">
    <name type="scientific">Paramecium sonneborni</name>
    <dbReference type="NCBI Taxonomy" id="65129"/>
    <lineage>
        <taxon>Eukaryota</taxon>
        <taxon>Sar</taxon>
        <taxon>Alveolata</taxon>
        <taxon>Ciliophora</taxon>
        <taxon>Intramacronucleata</taxon>
        <taxon>Oligohymenophorea</taxon>
        <taxon>Peniculida</taxon>
        <taxon>Parameciidae</taxon>
        <taxon>Paramecium</taxon>
    </lineage>
</organism>
<dbReference type="AlphaFoldDB" id="A0A8S1R1L8"/>
<comment type="caution">
    <text evidence="1">The sequence shown here is derived from an EMBL/GenBank/DDBJ whole genome shotgun (WGS) entry which is preliminary data.</text>
</comment>
<proteinExistence type="predicted"/>
<accession>A0A8S1R1L8</accession>
<name>A0A8S1R1L8_9CILI</name>
<dbReference type="OrthoDB" id="300021at2759"/>
<evidence type="ECO:0000313" key="2">
    <source>
        <dbReference type="Proteomes" id="UP000692954"/>
    </source>
</evidence>
<dbReference type="Proteomes" id="UP000692954">
    <property type="component" value="Unassembled WGS sequence"/>
</dbReference>
<keyword evidence="2" id="KW-1185">Reference proteome</keyword>
<gene>
    <name evidence="1" type="ORF">PSON_ATCC_30995.1.T1320026</name>
</gene>
<dbReference type="EMBL" id="CAJJDN010000132">
    <property type="protein sequence ID" value="CAD8121375.1"/>
    <property type="molecule type" value="Genomic_DNA"/>
</dbReference>